<reference evidence="1 2" key="1">
    <citation type="submission" date="2020-03" db="EMBL/GenBank/DDBJ databases">
        <title>Genomic Encyclopedia of Type Strains, Phase IV (KMG-IV): sequencing the most valuable type-strain genomes for metagenomic binning, comparative biology and taxonomic classification.</title>
        <authorList>
            <person name="Goeker M."/>
        </authorList>
    </citation>
    <scope>NUCLEOTIDE SEQUENCE [LARGE SCALE GENOMIC DNA]</scope>
    <source>
        <strain evidence="1 2">DSM 22753</strain>
    </source>
</reference>
<gene>
    <name evidence="1" type="ORF">FHT01_002387</name>
</gene>
<dbReference type="Gene3D" id="1.10.530.10">
    <property type="match status" value="1"/>
</dbReference>
<dbReference type="SUPFAM" id="SSF53955">
    <property type="entry name" value="Lysozyme-like"/>
    <property type="match status" value="1"/>
</dbReference>
<name>A0ABX0U2Q1_9SPHN</name>
<keyword evidence="2" id="KW-1185">Reference proteome</keyword>
<dbReference type="RefSeq" id="WP_208402886.1">
    <property type="nucleotide sequence ID" value="NZ_BAAAEV010000001.1"/>
</dbReference>
<comment type="caution">
    <text evidence="1">The sequence shown here is derived from an EMBL/GenBank/DDBJ whole genome shotgun (WGS) entry which is preliminary data.</text>
</comment>
<dbReference type="Proteomes" id="UP000788153">
    <property type="component" value="Unassembled WGS sequence"/>
</dbReference>
<accession>A0ABX0U2Q1</accession>
<proteinExistence type="predicted"/>
<evidence type="ECO:0000313" key="1">
    <source>
        <dbReference type="EMBL" id="NIJ24845.1"/>
    </source>
</evidence>
<dbReference type="EMBL" id="JAASQP010000001">
    <property type="protein sequence ID" value="NIJ24845.1"/>
    <property type="molecule type" value="Genomic_DNA"/>
</dbReference>
<evidence type="ECO:0008006" key="3">
    <source>
        <dbReference type="Google" id="ProtNLM"/>
    </source>
</evidence>
<evidence type="ECO:0000313" key="2">
    <source>
        <dbReference type="Proteomes" id="UP000788153"/>
    </source>
</evidence>
<sequence length="219" mass="23371">MAAIQKHVGVTPDGAWGPNTANAIAKALGMLGKPRELTNPEAFYAGVRGVTGSLDQVQVNVIQSLLSSAADWSVAWMAYALATGWHEARLRPIEEIGKGKGRKYGGPGKHGQIAYGRGLVQLTWDYNYAKADAELGLNGALLADYAKALEPSIAVAIMVQGMAEGWFTGRSLATYLPDERGTFEQFKAARRIINGTDREELIAGYAQSFQAALTAGGWA</sequence>
<dbReference type="InterPro" id="IPR023346">
    <property type="entry name" value="Lysozyme-like_dom_sf"/>
</dbReference>
<protein>
    <recommendedName>
        <fullName evidence="3">Chitinase class I</fullName>
    </recommendedName>
</protein>
<organism evidence="1 2">
    <name type="scientific">Sphingomonas japonica</name>
    <dbReference type="NCBI Taxonomy" id="511662"/>
    <lineage>
        <taxon>Bacteria</taxon>
        <taxon>Pseudomonadati</taxon>
        <taxon>Pseudomonadota</taxon>
        <taxon>Alphaproteobacteria</taxon>
        <taxon>Sphingomonadales</taxon>
        <taxon>Sphingomonadaceae</taxon>
        <taxon>Sphingomonas</taxon>
    </lineage>
</organism>